<evidence type="ECO:0000313" key="4">
    <source>
        <dbReference type="Proteomes" id="UP000253426"/>
    </source>
</evidence>
<name>A0A366HLS1_9BACT</name>
<gene>
    <name evidence="3" type="ORF">DES53_105277</name>
</gene>
<feature type="transmembrane region" description="Helical" evidence="2">
    <location>
        <begin position="21"/>
        <end position="43"/>
    </location>
</feature>
<dbReference type="EMBL" id="QNRR01000005">
    <property type="protein sequence ID" value="RBP43878.1"/>
    <property type="molecule type" value="Genomic_DNA"/>
</dbReference>
<keyword evidence="4" id="KW-1185">Reference proteome</keyword>
<accession>A0A366HLS1</accession>
<dbReference type="InterPro" id="IPR019840">
    <property type="entry name" value="Verru/Chthon_A"/>
</dbReference>
<dbReference type="Proteomes" id="UP000253426">
    <property type="component" value="Unassembled WGS sequence"/>
</dbReference>
<keyword evidence="2" id="KW-0472">Membrane</keyword>
<feature type="compositionally biased region" description="Polar residues" evidence="1">
    <location>
        <begin position="483"/>
        <end position="494"/>
    </location>
</feature>
<evidence type="ECO:0000256" key="1">
    <source>
        <dbReference type="SAM" id="MobiDB-lite"/>
    </source>
</evidence>
<evidence type="ECO:0000313" key="3">
    <source>
        <dbReference type="EMBL" id="RBP43878.1"/>
    </source>
</evidence>
<dbReference type="NCBIfam" id="TIGR02600">
    <property type="entry name" value="Verru_Chthon_A"/>
    <property type="match status" value="1"/>
</dbReference>
<organism evidence="3 4">
    <name type="scientific">Roseimicrobium gellanilyticum</name>
    <dbReference type="NCBI Taxonomy" id="748857"/>
    <lineage>
        <taxon>Bacteria</taxon>
        <taxon>Pseudomonadati</taxon>
        <taxon>Verrucomicrobiota</taxon>
        <taxon>Verrucomicrobiia</taxon>
        <taxon>Verrucomicrobiales</taxon>
        <taxon>Verrucomicrobiaceae</taxon>
        <taxon>Roseimicrobium</taxon>
    </lineage>
</organism>
<keyword evidence="2" id="KW-1133">Transmembrane helix</keyword>
<proteinExistence type="predicted"/>
<evidence type="ECO:0000256" key="2">
    <source>
        <dbReference type="SAM" id="Phobius"/>
    </source>
</evidence>
<sequence>MKSYFMIHFHLRTRLHTQSGVALVLVLGTIVVVSMLVLSLLALSRTEQRSSAAFSDMTDARILSELPVNLAIAQIRRATEQNGVERSWSSQPGMLRVFGTEADATVGNTDYSRSKTIALYKLYSDEQMVVTNKGATATKEGMTAAQVKTALDADVSALKDWQKVPGMYVDVNEPAPVVVAGSDKVETAFPISDPRATFARNGGKAVDGFAIDESAVPGTKIPSDETDREARLPMPVKWLYVLADGKLVAPVGGNAEQGLEFLPADKPTAQNPITGRLAFWTDDESCKININTASESRPWDVPRSYTATENNYAVKQPVQNEFARYAGHPAQTCLSPVFQAFGSSWLVDPGASDTALAEALEPYFKISPRIAWGGSKGGTEAATTAISLTGKDARLYANLDELVFDRDRKLQDPPLTHADIALGRFFLTAHSRAPELTMFNKPRVMLWPMSLNTSQRNAMDKLLAFLGTAGGRPWYFHRQSNFKSTTEPGSSQNVKGELGDGCPGRNTDMYTGMLQPYTGAKSANRTYPVPGFGSTFEIKWGADRRNQVLTEMVDLLRWSVNSYSTAMEPKYYFLPQRTGKYLGESSAVPAVSTNGSRGFGRFPTVTEVAIVFAASATQNKPDGTKATSEMQAFVIVEPFSPTSGPPSWSPDVRYRITGLQGFQAGSDNLGFPSDATLHANVAVGWVGGGHSTPFNGLTQQFKQANIDSATGNGKSGGRTLVQGDPEKGFPFYSKKINVTGKTDFQFSGGTITVEVQNGLGAAQTVQKLTLTFPPVKLKVPRLTDDSLNKGFNDIAGRFNVAPGDFMTSIIRDGDITRSVEIGVDNVIKGDLRMVSLMKEVPETWFTTHPQYASLDVERLHFLRMGNHTYGGQFGPPGSDATIGKNYNNSRADTHKTAGTLVKGVTYYRDCPPAVPRGLDGAMNADGRPGDFDNGTGKIEDGPYINKADEGNLATGANSYFSRGSFNVETGASYSPNRQIASAVAFGSLPTGMYKASDTATAVRPWQTLLFCPNPASRSTSSTSEPNKLDHEGFKSPRDHLILDLFWMPVVEPYAISEAFSTAGKININYEMMPFRHIERSTGLYGAMKSTIFAAITPNSAGGKTSAGYNNGSGKNYKEGTIHNKELRYLVNVKETLKGFKRRFGQGDVFRSASEICEIFLVPQRIPGKTYNDDAKVPGTYEDIVQWWNGNLNQADAFEITGDNSREAPYGQLYPRLTTKSNTYTVHYRVQMLRKARSTDASRWIEGKDSVQSEYRGSTTLERYMDPNDKELVNVGQGYGDFPKTWDQHYRFRVVERKQFAP</sequence>
<feature type="region of interest" description="Disordered" evidence="1">
    <location>
        <begin position="483"/>
        <end position="502"/>
    </location>
</feature>
<reference evidence="3 4" key="1">
    <citation type="submission" date="2018-06" db="EMBL/GenBank/DDBJ databases">
        <title>Genomic Encyclopedia of Type Strains, Phase IV (KMG-IV): sequencing the most valuable type-strain genomes for metagenomic binning, comparative biology and taxonomic classification.</title>
        <authorList>
            <person name="Goeker M."/>
        </authorList>
    </citation>
    <scope>NUCLEOTIDE SEQUENCE [LARGE SCALE GENOMIC DNA]</scope>
    <source>
        <strain evidence="3 4">DSM 25532</strain>
    </source>
</reference>
<keyword evidence="2" id="KW-0812">Transmembrane</keyword>
<comment type="caution">
    <text evidence="3">The sequence shown here is derived from an EMBL/GenBank/DDBJ whole genome shotgun (WGS) entry which is preliminary data.</text>
</comment>
<dbReference type="RefSeq" id="WP_245958190.1">
    <property type="nucleotide sequence ID" value="NZ_QNRR01000005.1"/>
</dbReference>
<protein>
    <submittedName>
        <fullName evidence="3">Uncharacterized protein (TIGR02600 family)</fullName>
    </submittedName>
</protein>